<organism evidence="11 12">
    <name type="scientific">Patiria miniata</name>
    <name type="common">Bat star</name>
    <name type="synonym">Asterina miniata</name>
    <dbReference type="NCBI Taxonomy" id="46514"/>
    <lineage>
        <taxon>Eukaryota</taxon>
        <taxon>Metazoa</taxon>
        <taxon>Echinodermata</taxon>
        <taxon>Eleutherozoa</taxon>
        <taxon>Asterozoa</taxon>
        <taxon>Asteroidea</taxon>
        <taxon>Valvatacea</taxon>
        <taxon>Valvatida</taxon>
        <taxon>Asterinidae</taxon>
        <taxon>Patiria</taxon>
    </lineage>
</organism>
<dbReference type="InterPro" id="IPR006629">
    <property type="entry name" value="LITAF"/>
</dbReference>
<evidence type="ECO:0000313" key="11">
    <source>
        <dbReference type="EnsemblMetazoa" id="XP_038067651.1"/>
    </source>
</evidence>
<feature type="region of interest" description="Disordered" evidence="8">
    <location>
        <begin position="1"/>
        <end position="93"/>
    </location>
</feature>
<evidence type="ECO:0000256" key="6">
    <source>
        <dbReference type="ARBA" id="ARBA00022833"/>
    </source>
</evidence>
<protein>
    <recommendedName>
        <fullName evidence="10">LITAF domain-containing protein</fullName>
    </recommendedName>
</protein>
<dbReference type="PROSITE" id="PS51837">
    <property type="entry name" value="LITAF"/>
    <property type="match status" value="1"/>
</dbReference>
<comment type="similarity">
    <text evidence="4">Belongs to the CDIP1/LITAF family.</text>
</comment>
<keyword evidence="9" id="KW-1133">Transmembrane helix</keyword>
<dbReference type="Pfam" id="PF10601">
    <property type="entry name" value="zf-LITAF-like"/>
    <property type="match status" value="1"/>
</dbReference>
<keyword evidence="12" id="KW-1185">Reference proteome</keyword>
<accession>A0A914AWL9</accession>
<dbReference type="RefSeq" id="XP_038067651.1">
    <property type="nucleotide sequence ID" value="XM_038211723.1"/>
</dbReference>
<reference evidence="11" key="1">
    <citation type="submission" date="2022-11" db="UniProtKB">
        <authorList>
            <consortium name="EnsemblMetazoa"/>
        </authorList>
    </citation>
    <scope>IDENTIFICATION</scope>
</reference>
<comment type="subcellular location">
    <subcellularLocation>
        <location evidence="2">Endosome membrane</location>
        <topology evidence="2">Peripheral membrane protein</topology>
    </subcellularLocation>
    <subcellularLocation>
        <location evidence="1">Late endosome membrane</location>
    </subcellularLocation>
    <subcellularLocation>
        <location evidence="3">Lysosome membrane</location>
        <topology evidence="3">Peripheral membrane protein</topology>
        <orientation evidence="3">Cytoplasmic side</orientation>
    </subcellularLocation>
</comment>
<dbReference type="InterPro" id="IPR037519">
    <property type="entry name" value="LITAF_fam"/>
</dbReference>
<sequence length="188" mass="20288">MSDPVQPPPGSEQPPPPYPTEYKAPDGSYPPPQGQPGYAPQGQPGYAPQGQPGYPPQGQPGYPPQGQPGYPPQGQPGYAPQGQPGYPPPGTVGYHAGTTVVTAQPAVTTVIQQSFREFPVQCQCPNCHNQVTSQVTYVTGTLAWLLCLIMFFFGLWICCFIPFCIDSCQDAIHNCPVCKYQLATFNRM</sequence>
<evidence type="ECO:0000256" key="9">
    <source>
        <dbReference type="SAM" id="Phobius"/>
    </source>
</evidence>
<dbReference type="GO" id="GO:0031902">
    <property type="term" value="C:late endosome membrane"/>
    <property type="evidence" value="ECO:0007669"/>
    <property type="project" value="UniProtKB-SubCell"/>
</dbReference>
<evidence type="ECO:0000259" key="10">
    <source>
        <dbReference type="PROSITE" id="PS51837"/>
    </source>
</evidence>
<feature type="compositionally biased region" description="Low complexity" evidence="8">
    <location>
        <begin position="35"/>
        <end position="52"/>
    </location>
</feature>
<name>A0A914AWL9_PATMI</name>
<keyword evidence="9" id="KW-0812">Transmembrane</keyword>
<evidence type="ECO:0000256" key="7">
    <source>
        <dbReference type="ARBA" id="ARBA00023136"/>
    </source>
</evidence>
<dbReference type="OMA" id="EFPVQCQ"/>
<proteinExistence type="inferred from homology"/>
<feature type="compositionally biased region" description="Pro residues" evidence="8">
    <location>
        <begin position="53"/>
        <end position="74"/>
    </location>
</feature>
<dbReference type="GO" id="GO:0005765">
    <property type="term" value="C:lysosomal membrane"/>
    <property type="evidence" value="ECO:0007669"/>
    <property type="project" value="UniProtKB-SubCell"/>
</dbReference>
<keyword evidence="7 9" id="KW-0472">Membrane</keyword>
<dbReference type="OrthoDB" id="4713066at2759"/>
<dbReference type="PANTHER" id="PTHR23292">
    <property type="entry name" value="LIPOPOLYSACCHARIDE-INDUCED TUMOR NECROSIS FACTOR-ALPHA FACTOR"/>
    <property type="match status" value="1"/>
</dbReference>
<dbReference type="PANTHER" id="PTHR23292:SF6">
    <property type="entry name" value="FI16602P1-RELATED"/>
    <property type="match status" value="1"/>
</dbReference>
<evidence type="ECO:0000256" key="3">
    <source>
        <dbReference type="ARBA" id="ARBA00004630"/>
    </source>
</evidence>
<evidence type="ECO:0000256" key="8">
    <source>
        <dbReference type="SAM" id="MobiDB-lite"/>
    </source>
</evidence>
<dbReference type="AlphaFoldDB" id="A0A914AWL9"/>
<feature type="transmembrane region" description="Helical" evidence="9">
    <location>
        <begin position="142"/>
        <end position="163"/>
    </location>
</feature>
<keyword evidence="6" id="KW-0862">Zinc</keyword>
<evidence type="ECO:0000256" key="4">
    <source>
        <dbReference type="ARBA" id="ARBA00005975"/>
    </source>
</evidence>
<dbReference type="GeneID" id="119737398"/>
<feature type="compositionally biased region" description="Pro residues" evidence="8">
    <location>
        <begin position="1"/>
        <end position="19"/>
    </location>
</feature>
<evidence type="ECO:0000256" key="5">
    <source>
        <dbReference type="ARBA" id="ARBA00022723"/>
    </source>
</evidence>
<dbReference type="SMART" id="SM00714">
    <property type="entry name" value="LITAF"/>
    <property type="match status" value="1"/>
</dbReference>
<dbReference type="EnsemblMetazoa" id="XM_038211723.1">
    <property type="protein sequence ID" value="XP_038067651.1"/>
    <property type="gene ID" value="LOC119737398"/>
</dbReference>
<dbReference type="Proteomes" id="UP000887568">
    <property type="component" value="Unplaced"/>
</dbReference>
<evidence type="ECO:0000256" key="1">
    <source>
        <dbReference type="ARBA" id="ARBA00004414"/>
    </source>
</evidence>
<evidence type="ECO:0000256" key="2">
    <source>
        <dbReference type="ARBA" id="ARBA00004481"/>
    </source>
</evidence>
<evidence type="ECO:0000313" key="12">
    <source>
        <dbReference type="Proteomes" id="UP000887568"/>
    </source>
</evidence>
<feature type="domain" description="LITAF" evidence="10">
    <location>
        <begin position="104"/>
        <end position="187"/>
    </location>
</feature>
<keyword evidence="5" id="KW-0479">Metal-binding</keyword>
<feature type="compositionally biased region" description="Low complexity" evidence="8">
    <location>
        <begin position="75"/>
        <end position="84"/>
    </location>
</feature>
<dbReference type="GO" id="GO:0008270">
    <property type="term" value="F:zinc ion binding"/>
    <property type="evidence" value="ECO:0007669"/>
    <property type="project" value="TreeGrafter"/>
</dbReference>